<keyword evidence="4" id="KW-1185">Reference proteome</keyword>
<keyword evidence="1" id="KW-0175">Coiled coil</keyword>
<evidence type="ECO:0008006" key="5">
    <source>
        <dbReference type="Google" id="ProtNLM"/>
    </source>
</evidence>
<evidence type="ECO:0000313" key="4">
    <source>
        <dbReference type="Proteomes" id="UP000663069"/>
    </source>
</evidence>
<keyword evidence="2" id="KW-0472">Membrane</keyword>
<dbReference type="InterPro" id="IPR016778">
    <property type="entry name" value="Competence_ComB"/>
</dbReference>
<evidence type="ECO:0000256" key="2">
    <source>
        <dbReference type="SAM" id="Phobius"/>
    </source>
</evidence>
<sequence>MNGVNLLPWRLEQYRRLLFLFFIRLIVVLALALFLWIGLSWFQLQQREELNRQRQTFEQQKNQLIQLVRQTAQIKQLMQNVTELKALTPEPVEQILTLLPQFPLQQGELESLHFNREGIRLNGFCIEQAEFEAFHEFLSTHFGSVKLTQFKPEQGRLLFQFEISEIKTGEK</sequence>
<feature type="transmembrane region" description="Helical" evidence="2">
    <location>
        <begin position="20"/>
        <end position="44"/>
    </location>
</feature>
<feature type="coiled-coil region" evidence="1">
    <location>
        <begin position="47"/>
        <end position="87"/>
    </location>
</feature>
<reference evidence="3 4" key="1">
    <citation type="submission" date="2020-10" db="EMBL/GenBank/DDBJ databases">
        <title>Genome Sequencing of Rodentibacter spp. strain DSM111151.</title>
        <authorList>
            <person name="Benga L."/>
            <person name="Lautwein T."/>
        </authorList>
    </citation>
    <scope>NUCLEOTIDE SEQUENCE [LARGE SCALE GENOMIC DNA]</scope>
    <source>
        <strain evidence="3 4">DSM 111151</strain>
    </source>
</reference>
<organism evidence="3 4">
    <name type="scientific">Rodentibacter haemolyticus</name>
    <dbReference type="NCBI Taxonomy" id="2778911"/>
    <lineage>
        <taxon>Bacteria</taxon>
        <taxon>Pseudomonadati</taxon>
        <taxon>Pseudomonadota</taxon>
        <taxon>Gammaproteobacteria</taxon>
        <taxon>Pasteurellales</taxon>
        <taxon>Pasteurellaceae</taxon>
        <taxon>Rodentibacter</taxon>
    </lineage>
</organism>
<dbReference type="EMBL" id="CP063056">
    <property type="protein sequence ID" value="QPB41527.1"/>
    <property type="molecule type" value="Genomic_DNA"/>
</dbReference>
<accession>A0ABX6UUU0</accession>
<evidence type="ECO:0000313" key="3">
    <source>
        <dbReference type="EMBL" id="QPB41527.1"/>
    </source>
</evidence>
<protein>
    <recommendedName>
        <fullName evidence="5">Competence protein ComB</fullName>
    </recommendedName>
</protein>
<dbReference type="RefSeq" id="WP_194811126.1">
    <property type="nucleotide sequence ID" value="NZ_CP063056.1"/>
</dbReference>
<keyword evidence="2" id="KW-0812">Transmembrane</keyword>
<name>A0ABX6UUU0_9PAST</name>
<proteinExistence type="predicted"/>
<keyword evidence="2" id="KW-1133">Transmembrane helix</keyword>
<gene>
    <name evidence="3" type="ORF">IHV77_06090</name>
</gene>
<evidence type="ECO:0000256" key="1">
    <source>
        <dbReference type="SAM" id="Coils"/>
    </source>
</evidence>
<dbReference type="PIRSF" id="PIRSF020785">
    <property type="entry name" value="Competence_ComB"/>
    <property type="match status" value="1"/>
</dbReference>
<dbReference type="Proteomes" id="UP000663069">
    <property type="component" value="Chromosome"/>
</dbReference>